<evidence type="ECO:0000313" key="4">
    <source>
        <dbReference type="EMBL" id="OTP71699.1"/>
    </source>
</evidence>
<name>A0A242MK67_CABSO</name>
<comment type="similarity">
    <text evidence="2">Belongs to the short-chain dehydrogenases/reductases (SDR) family.</text>
</comment>
<dbReference type="Pfam" id="PF00106">
    <property type="entry name" value="adh_short"/>
    <property type="match status" value="1"/>
</dbReference>
<dbReference type="NCBIfam" id="NF004513">
    <property type="entry name" value="PRK05854.1"/>
    <property type="match status" value="1"/>
</dbReference>
<dbReference type="AlphaFoldDB" id="A0A242MK67"/>
<reference evidence="4 5" key="1">
    <citation type="submission" date="2017-03" db="EMBL/GenBank/DDBJ databases">
        <title>Genome analysis of strain PAMC 26577.</title>
        <authorList>
            <person name="Oh H.-M."/>
            <person name="Yang J.-A."/>
        </authorList>
    </citation>
    <scope>NUCLEOTIDE SEQUENCE [LARGE SCALE GENOMIC DNA]</scope>
    <source>
        <strain evidence="4 5">PAMC 26577</strain>
    </source>
</reference>
<feature type="region of interest" description="Disordered" evidence="3">
    <location>
        <begin position="305"/>
        <end position="329"/>
    </location>
</feature>
<dbReference type="EMBL" id="NBTZ01000100">
    <property type="protein sequence ID" value="OTP71699.1"/>
    <property type="molecule type" value="Genomic_DNA"/>
</dbReference>
<evidence type="ECO:0000256" key="1">
    <source>
        <dbReference type="ARBA" id="ARBA00023002"/>
    </source>
</evidence>
<protein>
    <submittedName>
        <fullName evidence="4">Putative oxidoreductase/Short-chain dehydrogenase</fullName>
    </submittedName>
</protein>
<dbReference type="InterPro" id="IPR002347">
    <property type="entry name" value="SDR_fam"/>
</dbReference>
<keyword evidence="1" id="KW-0560">Oxidoreductase</keyword>
<dbReference type="GO" id="GO:0016491">
    <property type="term" value="F:oxidoreductase activity"/>
    <property type="evidence" value="ECO:0007669"/>
    <property type="project" value="UniProtKB-KW"/>
</dbReference>
<evidence type="ECO:0000256" key="2">
    <source>
        <dbReference type="RuleBase" id="RU000363"/>
    </source>
</evidence>
<dbReference type="PRINTS" id="PR00080">
    <property type="entry name" value="SDRFAMILY"/>
</dbReference>
<dbReference type="NCBIfam" id="NF004846">
    <property type="entry name" value="PRK06197.1"/>
    <property type="match status" value="1"/>
</dbReference>
<dbReference type="CDD" id="cd05327">
    <property type="entry name" value="retinol-DH_like_SDR_c_like"/>
    <property type="match status" value="1"/>
</dbReference>
<comment type="caution">
    <text evidence="4">The sequence shown here is derived from an EMBL/GenBank/DDBJ whole genome shotgun (WGS) entry which is preliminary data.</text>
</comment>
<feature type="compositionally biased region" description="Basic and acidic residues" evidence="3">
    <location>
        <begin position="306"/>
        <end position="320"/>
    </location>
</feature>
<dbReference type="Proteomes" id="UP000195221">
    <property type="component" value="Unassembled WGS sequence"/>
</dbReference>
<dbReference type="PANTHER" id="PTHR43157:SF31">
    <property type="entry name" value="PHOSPHATIDYLINOSITOL-GLYCAN BIOSYNTHESIS CLASS F PROTEIN"/>
    <property type="match status" value="1"/>
</dbReference>
<gene>
    <name evidence="4" type="ORF">PAMC26577_22340</name>
</gene>
<proteinExistence type="inferred from homology"/>
<dbReference type="SUPFAM" id="SSF51735">
    <property type="entry name" value="NAD(P)-binding Rossmann-fold domains"/>
    <property type="match status" value="1"/>
</dbReference>
<evidence type="ECO:0000256" key="3">
    <source>
        <dbReference type="SAM" id="MobiDB-lite"/>
    </source>
</evidence>
<sequence>MSTWTTADIPPQTGKRVVVTGATGGLGYETSLELARAGAEVILTGRNEAKGRAAIDRIRHEVPNARVSFEMIDLASLKSIARASEHLLADGAPVDILVNNAGVMMLPQHEKTADGFERQFGTNYLGHFALTSQLLPLLQKSAAPRVVNLSSIAHRRGKIAFDNLQGERAYKAWPAYEQSKLAMLMFALELQRRSDANGWGLMSNAAHPGFARTDLIANGPGTSGMLALAGRVMSRFLSHSAAEGALPTLLAATAPEARGAAYYGPKGFQEMIGPPSEARIFPQATDAAVGAKLWDVSAKLTGTEWGPKRDIERDIKRDAKPGVQRPENI</sequence>
<dbReference type="RefSeq" id="WP_075359703.1">
    <property type="nucleotide sequence ID" value="NZ_MSRG01000078.1"/>
</dbReference>
<dbReference type="PRINTS" id="PR00081">
    <property type="entry name" value="GDHRDH"/>
</dbReference>
<organism evidence="4 5">
    <name type="scientific">Caballeronia sordidicola</name>
    <name type="common">Burkholderia sordidicola</name>
    <dbReference type="NCBI Taxonomy" id="196367"/>
    <lineage>
        <taxon>Bacteria</taxon>
        <taxon>Pseudomonadati</taxon>
        <taxon>Pseudomonadota</taxon>
        <taxon>Betaproteobacteria</taxon>
        <taxon>Burkholderiales</taxon>
        <taxon>Burkholderiaceae</taxon>
        <taxon>Caballeronia</taxon>
    </lineage>
</organism>
<accession>A0A242MK67</accession>
<dbReference type="PANTHER" id="PTHR43157">
    <property type="entry name" value="PHOSPHATIDYLINOSITOL-GLYCAN BIOSYNTHESIS CLASS F PROTEIN-RELATED"/>
    <property type="match status" value="1"/>
</dbReference>
<evidence type="ECO:0000313" key="5">
    <source>
        <dbReference type="Proteomes" id="UP000195221"/>
    </source>
</evidence>
<dbReference type="InterPro" id="IPR036291">
    <property type="entry name" value="NAD(P)-bd_dom_sf"/>
</dbReference>
<dbReference type="Gene3D" id="3.40.50.720">
    <property type="entry name" value="NAD(P)-binding Rossmann-like Domain"/>
    <property type="match status" value="1"/>
</dbReference>